<protein>
    <submittedName>
        <fullName evidence="8">Transcriptional repressor</fullName>
    </submittedName>
</protein>
<evidence type="ECO:0000256" key="5">
    <source>
        <dbReference type="ARBA" id="ARBA00023125"/>
    </source>
</evidence>
<evidence type="ECO:0000256" key="4">
    <source>
        <dbReference type="ARBA" id="ARBA00023015"/>
    </source>
</evidence>
<keyword evidence="4" id="KW-0805">Transcription regulation</keyword>
<feature type="binding site" evidence="7">
    <location>
        <position position="104"/>
    </location>
    <ligand>
        <name>Zn(2+)</name>
        <dbReference type="ChEBI" id="CHEBI:29105"/>
    </ligand>
</feature>
<dbReference type="Gene3D" id="3.30.1490.190">
    <property type="match status" value="1"/>
</dbReference>
<evidence type="ECO:0000256" key="3">
    <source>
        <dbReference type="ARBA" id="ARBA00022833"/>
    </source>
</evidence>
<proteinExistence type="inferred from homology"/>
<dbReference type="InterPro" id="IPR002481">
    <property type="entry name" value="FUR"/>
</dbReference>
<dbReference type="EMBL" id="SAIY01000004">
    <property type="protein sequence ID" value="NGM13570.1"/>
    <property type="molecule type" value="Genomic_DNA"/>
</dbReference>
<dbReference type="PANTHER" id="PTHR33202:SF7">
    <property type="entry name" value="FERRIC UPTAKE REGULATION PROTEIN"/>
    <property type="match status" value="1"/>
</dbReference>
<dbReference type="Proteomes" id="UP000478148">
    <property type="component" value="Unassembled WGS sequence"/>
</dbReference>
<dbReference type="PANTHER" id="PTHR33202">
    <property type="entry name" value="ZINC UPTAKE REGULATION PROTEIN"/>
    <property type="match status" value="1"/>
</dbReference>
<evidence type="ECO:0000313" key="9">
    <source>
        <dbReference type="Proteomes" id="UP000478148"/>
    </source>
</evidence>
<keyword evidence="6" id="KW-0804">Transcription</keyword>
<accession>A0A6M1L4W9</accession>
<keyword evidence="3 7" id="KW-0862">Zinc</keyword>
<feature type="binding site" evidence="7">
    <location>
        <position position="147"/>
    </location>
    <ligand>
        <name>Zn(2+)</name>
        <dbReference type="ChEBI" id="CHEBI:29105"/>
    </ligand>
</feature>
<reference evidence="8 9" key="1">
    <citation type="submission" date="2020-02" db="EMBL/GenBank/DDBJ databases">
        <title>Draft Genome Sequence of Verrucosispora sp. Strain CWR15, Isolated from Gulf of Mexico Sponge.</title>
        <authorList>
            <person name="Kennedy S.J."/>
            <person name="Cella E."/>
            <person name="Azarian T."/>
            <person name="Baker B.J."/>
            <person name="Shaw L.N."/>
        </authorList>
    </citation>
    <scope>NUCLEOTIDE SEQUENCE [LARGE SCALE GENOMIC DNA]</scope>
    <source>
        <strain evidence="8 9">CWR15</strain>
    </source>
</reference>
<dbReference type="SUPFAM" id="SSF46785">
    <property type="entry name" value="Winged helix' DNA-binding domain"/>
    <property type="match status" value="1"/>
</dbReference>
<sequence>MITTEADRVDTALRRLRRAGMRNTVARRGILALLAHAAGDRGHLTATQLHEALLARGLAMEMSTVHRILRQLIDLGIAHTVPVAGAMTFGLADQPHHHAVCEGCGSLRQLPAAAVAASIDAARTAGIEVDPDGYPSGVVLYGRCAQCRMTTAD</sequence>
<gene>
    <name evidence="8" type="ORF">ENC19_13310</name>
</gene>
<evidence type="ECO:0000256" key="7">
    <source>
        <dbReference type="PIRSR" id="PIRSR602481-1"/>
    </source>
</evidence>
<evidence type="ECO:0000256" key="1">
    <source>
        <dbReference type="ARBA" id="ARBA00007957"/>
    </source>
</evidence>
<dbReference type="Gene3D" id="1.10.10.10">
    <property type="entry name" value="Winged helix-like DNA-binding domain superfamily/Winged helix DNA-binding domain"/>
    <property type="match status" value="1"/>
</dbReference>
<keyword evidence="2" id="KW-0678">Repressor</keyword>
<evidence type="ECO:0000256" key="6">
    <source>
        <dbReference type="ARBA" id="ARBA00023163"/>
    </source>
</evidence>
<comment type="similarity">
    <text evidence="1">Belongs to the Fur family.</text>
</comment>
<keyword evidence="9" id="KW-1185">Reference proteome</keyword>
<dbReference type="AlphaFoldDB" id="A0A6M1L4W9"/>
<dbReference type="RefSeq" id="WP_164447520.1">
    <property type="nucleotide sequence ID" value="NZ_SAIY01000004.1"/>
</dbReference>
<dbReference type="InterPro" id="IPR036388">
    <property type="entry name" value="WH-like_DNA-bd_sf"/>
</dbReference>
<feature type="binding site" evidence="7">
    <location>
        <position position="144"/>
    </location>
    <ligand>
        <name>Zn(2+)</name>
        <dbReference type="ChEBI" id="CHEBI:29105"/>
    </ligand>
</feature>
<dbReference type="GO" id="GO:0045892">
    <property type="term" value="P:negative regulation of DNA-templated transcription"/>
    <property type="evidence" value="ECO:0007669"/>
    <property type="project" value="TreeGrafter"/>
</dbReference>
<comment type="caution">
    <text evidence="8">The sequence shown here is derived from an EMBL/GenBank/DDBJ whole genome shotgun (WGS) entry which is preliminary data.</text>
</comment>
<dbReference type="InterPro" id="IPR043135">
    <property type="entry name" value="Fur_C"/>
</dbReference>
<dbReference type="GO" id="GO:0003700">
    <property type="term" value="F:DNA-binding transcription factor activity"/>
    <property type="evidence" value="ECO:0007669"/>
    <property type="project" value="InterPro"/>
</dbReference>
<feature type="binding site" evidence="7">
    <location>
        <position position="101"/>
    </location>
    <ligand>
        <name>Zn(2+)</name>
        <dbReference type="ChEBI" id="CHEBI:29105"/>
    </ligand>
</feature>
<evidence type="ECO:0000256" key="2">
    <source>
        <dbReference type="ARBA" id="ARBA00022491"/>
    </source>
</evidence>
<comment type="cofactor">
    <cofactor evidence="7">
        <name>Zn(2+)</name>
        <dbReference type="ChEBI" id="CHEBI:29105"/>
    </cofactor>
    <text evidence="7">Binds 1 zinc ion per subunit.</text>
</comment>
<dbReference type="GO" id="GO:0000976">
    <property type="term" value="F:transcription cis-regulatory region binding"/>
    <property type="evidence" value="ECO:0007669"/>
    <property type="project" value="TreeGrafter"/>
</dbReference>
<organism evidence="8 9">
    <name type="scientific">Verrucosispora sioxanthis</name>
    <dbReference type="NCBI Taxonomy" id="2499994"/>
    <lineage>
        <taxon>Bacteria</taxon>
        <taxon>Bacillati</taxon>
        <taxon>Actinomycetota</taxon>
        <taxon>Actinomycetes</taxon>
        <taxon>Micromonosporales</taxon>
        <taxon>Micromonosporaceae</taxon>
        <taxon>Micromonospora</taxon>
    </lineage>
</organism>
<keyword evidence="5" id="KW-0238">DNA-binding</keyword>
<evidence type="ECO:0000313" key="8">
    <source>
        <dbReference type="EMBL" id="NGM13570.1"/>
    </source>
</evidence>
<keyword evidence="7" id="KW-0479">Metal-binding</keyword>
<dbReference type="InterPro" id="IPR036390">
    <property type="entry name" value="WH_DNA-bd_sf"/>
</dbReference>
<dbReference type="Pfam" id="PF01475">
    <property type="entry name" value="FUR"/>
    <property type="match status" value="1"/>
</dbReference>
<dbReference type="GO" id="GO:0008270">
    <property type="term" value="F:zinc ion binding"/>
    <property type="evidence" value="ECO:0007669"/>
    <property type="project" value="TreeGrafter"/>
</dbReference>
<name>A0A6M1L4W9_9ACTN</name>
<dbReference type="GO" id="GO:1900376">
    <property type="term" value="P:regulation of secondary metabolite biosynthetic process"/>
    <property type="evidence" value="ECO:0007669"/>
    <property type="project" value="TreeGrafter"/>
</dbReference>